<evidence type="ECO:0000256" key="10">
    <source>
        <dbReference type="SAM" id="Phobius"/>
    </source>
</evidence>
<evidence type="ECO:0000313" key="13">
    <source>
        <dbReference type="EMBL" id="SKA26351.1"/>
    </source>
</evidence>
<evidence type="ECO:0000256" key="8">
    <source>
        <dbReference type="ARBA" id="ARBA00049902"/>
    </source>
</evidence>
<dbReference type="PANTHER" id="PTHR32282">
    <property type="entry name" value="BINDING PROTEIN TRANSPEPTIDASE, PUTATIVE-RELATED"/>
    <property type="match status" value="1"/>
</dbReference>
<dbReference type="Pfam" id="PF00912">
    <property type="entry name" value="Transgly"/>
    <property type="match status" value="1"/>
</dbReference>
<feature type="domain" description="Glycosyl transferase family 51" evidence="12">
    <location>
        <begin position="508"/>
        <end position="676"/>
    </location>
</feature>
<organism evidence="13 14">
    <name type="scientific">Marinactinospora thermotolerans DSM 45154</name>
    <dbReference type="NCBI Taxonomy" id="1122192"/>
    <lineage>
        <taxon>Bacteria</taxon>
        <taxon>Bacillati</taxon>
        <taxon>Actinomycetota</taxon>
        <taxon>Actinomycetes</taxon>
        <taxon>Streptosporangiales</taxon>
        <taxon>Nocardiopsidaceae</taxon>
        <taxon>Marinactinospora</taxon>
    </lineage>
</organism>
<evidence type="ECO:0000259" key="11">
    <source>
        <dbReference type="Pfam" id="PF00905"/>
    </source>
</evidence>
<keyword evidence="10" id="KW-0812">Transmembrane</keyword>
<dbReference type="InterPro" id="IPR036950">
    <property type="entry name" value="PBP_transglycosylase"/>
</dbReference>
<reference evidence="13 14" key="1">
    <citation type="submission" date="2017-02" db="EMBL/GenBank/DDBJ databases">
        <authorList>
            <person name="Peterson S.W."/>
        </authorList>
    </citation>
    <scope>NUCLEOTIDE SEQUENCE [LARGE SCALE GENOMIC DNA]</scope>
    <source>
        <strain evidence="13 14">DSM 45154</strain>
    </source>
</reference>
<dbReference type="InterPro" id="IPR001264">
    <property type="entry name" value="Glyco_trans_51"/>
</dbReference>
<feature type="transmembrane region" description="Helical" evidence="10">
    <location>
        <begin position="449"/>
        <end position="476"/>
    </location>
</feature>
<keyword evidence="10" id="KW-1133">Transmembrane helix</keyword>
<dbReference type="Proteomes" id="UP000190637">
    <property type="component" value="Unassembled WGS sequence"/>
</dbReference>
<feature type="compositionally biased region" description="Gly residues" evidence="9">
    <location>
        <begin position="397"/>
        <end position="406"/>
    </location>
</feature>
<feature type="region of interest" description="Disordered" evidence="9">
    <location>
        <begin position="1061"/>
        <end position="1167"/>
    </location>
</feature>
<evidence type="ECO:0000256" key="7">
    <source>
        <dbReference type="ARBA" id="ARBA00034000"/>
    </source>
</evidence>
<feature type="region of interest" description="Disordered" evidence="9">
    <location>
        <begin position="397"/>
        <end position="447"/>
    </location>
</feature>
<name>A0A1T4SET3_9ACTN</name>
<evidence type="ECO:0000256" key="6">
    <source>
        <dbReference type="ARBA" id="ARBA00023268"/>
    </source>
</evidence>
<dbReference type="GO" id="GO:0030288">
    <property type="term" value="C:outer membrane-bounded periplasmic space"/>
    <property type="evidence" value="ECO:0007669"/>
    <property type="project" value="TreeGrafter"/>
</dbReference>
<feature type="compositionally biased region" description="Basic and acidic residues" evidence="9">
    <location>
        <begin position="204"/>
        <end position="217"/>
    </location>
</feature>
<evidence type="ECO:0000256" key="1">
    <source>
        <dbReference type="ARBA" id="ARBA00022645"/>
    </source>
</evidence>
<feature type="compositionally biased region" description="Basic and acidic residues" evidence="9">
    <location>
        <begin position="107"/>
        <end position="117"/>
    </location>
</feature>
<dbReference type="AlphaFoldDB" id="A0A1T4SET3"/>
<keyword evidence="14" id="KW-1185">Reference proteome</keyword>
<feature type="compositionally biased region" description="Basic and acidic residues" evidence="9">
    <location>
        <begin position="35"/>
        <end position="48"/>
    </location>
</feature>
<dbReference type="RefSeq" id="WP_235001050.1">
    <property type="nucleotide sequence ID" value="NZ_FUWS01000009.1"/>
</dbReference>
<dbReference type="InterPro" id="IPR050396">
    <property type="entry name" value="Glycosyltr_51/Transpeptidase"/>
</dbReference>
<keyword evidence="4" id="KW-0808">Transferase</keyword>
<comment type="catalytic activity">
    <reaction evidence="7">
        <text>Preferential cleavage: (Ac)2-L-Lys-D-Ala-|-D-Ala. Also transpeptidation of peptidyl-alanyl moieties that are N-acyl substituents of D-alanine.</text>
        <dbReference type="EC" id="3.4.16.4"/>
    </reaction>
</comment>
<dbReference type="GO" id="GO:0008658">
    <property type="term" value="F:penicillin binding"/>
    <property type="evidence" value="ECO:0007669"/>
    <property type="project" value="InterPro"/>
</dbReference>
<dbReference type="EMBL" id="FUWS01000009">
    <property type="protein sequence ID" value="SKA26351.1"/>
    <property type="molecule type" value="Genomic_DNA"/>
</dbReference>
<dbReference type="InterPro" id="IPR023346">
    <property type="entry name" value="Lysozyme-like_dom_sf"/>
</dbReference>
<evidence type="ECO:0000256" key="9">
    <source>
        <dbReference type="SAM" id="MobiDB-lite"/>
    </source>
</evidence>
<protein>
    <submittedName>
        <fullName evidence="13">Membrane carboxypeptidase (Penicillin-binding protein)</fullName>
    </submittedName>
</protein>
<evidence type="ECO:0000256" key="4">
    <source>
        <dbReference type="ARBA" id="ARBA00022679"/>
    </source>
</evidence>
<dbReference type="SUPFAM" id="SSF56601">
    <property type="entry name" value="beta-lactamase/transpeptidase-like"/>
    <property type="match status" value="1"/>
</dbReference>
<feature type="compositionally biased region" description="Gly residues" evidence="9">
    <location>
        <begin position="244"/>
        <end position="253"/>
    </location>
</feature>
<feature type="compositionally biased region" description="Basic residues" evidence="9">
    <location>
        <begin position="434"/>
        <end position="447"/>
    </location>
</feature>
<keyword evidence="10" id="KW-0472">Membrane</keyword>
<keyword evidence="6" id="KW-0511">Multifunctional enzyme</keyword>
<feature type="compositionally biased region" description="Gly residues" evidence="9">
    <location>
        <begin position="1121"/>
        <end position="1167"/>
    </location>
</feature>
<sequence length="1167" mass="121479">MDSNKPDPSERPDGDGPDSRPDSPDTSVTPESDEAPSRPEGTDPKDTEAEPEAESADPKETDGTERDEPTADDAADRAEEKTAADDAQRSSDDAAADAGGFDWFTGGKEDDARARDTESEDADGDDAASSVYSGESAFKDSGSFFRDGVARNLAEQYGLEFAGGSTADGPEADEAPAEPRDLAGSADSVESAAKADSDTEQESSADRDDTVGERADEPNWDPEGTAEFRPVFDDDDEDEDVPAGGVGASGRAGGASEADGEDAEASTRMWDPEGTAEFRPVFDDDDEDEDVPAGGVGASGRAGGASEADGEDAEASTRAWDPEGTAAFTPVFDDDEDDEKTTESPAHGAASSPHDDTERDTPAPADPGTEALGTAAVAAAGAVAGAGVVGGAIGAQQGAGTGGSGTPSGETSHSAASGGADPQGPAPTGDAKGKAKKAKKKAQKKQRPLWWRITRGGLIAAGILLVLGVAGFGVAYATIPVPDATQESATNQGSTFYYSDGETVFAERGVDRDPVPLEEVPEEVQNAILAAEDRGFWTEPGVSLTGTLRAAWSTFTGQQVQGGSTITQQMVRNYYEGLSQEQTYSRKFKEIIISLKVDRSQSKEWILEQYLNTIYFGRNAYGIQAAAQAYYHKDVGELTPDEAALLAAAIQQPTKFGLSDSETTPEMEERWRYVVDGLVQMESITPAQADQYRFPKPEKTVPQEGVDLSGYKGYMLQQAMKELEQLGYTEDNINRGGYKITTTFDKDLMEAAQEAVEENVDVEQMADDVRIGLSAVDPATGEVVAFYGGADYMQNQYDSAFLGTAQVGSSFKPYVLAAALKNDMGLNTVVDGSGPQTIAGSRVQNAGNAPGGPMNLIEATRVSNNLGYIDLAQRVGLEEVAQTAYEMGIPEGSLDDHLVPVMPLGVNDTTPTVQAGAYATFANGGEHVETHVIRSILNVDGEEERPEVERNRVLSEEQAADATYAMQNVVNAGTGRNAAISRPAAGKTGTTDNNVAAWFVGYTPRLATAATAYNTNKQTTIVPGWGVATSDGVPSAIWRSFMEKAADTAYGEYAEFPSPAFGGSSQNYAPQVPSEPQSEETGGYEEAPPVEEDLPQNPAPDTGVEIPDGGATGAPVDPGTDPGGDPGGVDPGGDPGGTDPGGDPGGTDPGGDPGTGFPGGGGMAPTG</sequence>
<evidence type="ECO:0000256" key="2">
    <source>
        <dbReference type="ARBA" id="ARBA00022670"/>
    </source>
</evidence>
<keyword evidence="2" id="KW-0645">Protease</keyword>
<evidence type="ECO:0000313" key="14">
    <source>
        <dbReference type="Proteomes" id="UP000190637"/>
    </source>
</evidence>
<dbReference type="InterPro" id="IPR012338">
    <property type="entry name" value="Beta-lactam/transpept-like"/>
</dbReference>
<dbReference type="PANTHER" id="PTHR32282:SF34">
    <property type="entry name" value="PENICILLIN-BINDING PROTEIN 1A"/>
    <property type="match status" value="1"/>
</dbReference>
<evidence type="ECO:0000259" key="12">
    <source>
        <dbReference type="Pfam" id="PF00912"/>
    </source>
</evidence>
<dbReference type="GO" id="GO:0009002">
    <property type="term" value="F:serine-type D-Ala-D-Ala carboxypeptidase activity"/>
    <property type="evidence" value="ECO:0007669"/>
    <property type="project" value="UniProtKB-EC"/>
</dbReference>
<evidence type="ECO:0000256" key="5">
    <source>
        <dbReference type="ARBA" id="ARBA00022801"/>
    </source>
</evidence>
<feature type="compositionally biased region" description="Basic and acidic residues" evidence="9">
    <location>
        <begin position="56"/>
        <end position="92"/>
    </location>
</feature>
<feature type="region of interest" description="Disordered" evidence="9">
    <location>
        <begin position="161"/>
        <end position="372"/>
    </location>
</feature>
<dbReference type="Gene3D" id="3.40.710.10">
    <property type="entry name" value="DD-peptidase/beta-lactamase superfamily"/>
    <property type="match status" value="1"/>
</dbReference>
<dbReference type="SUPFAM" id="SSF53955">
    <property type="entry name" value="Lysozyme-like"/>
    <property type="match status" value="1"/>
</dbReference>
<comment type="catalytic activity">
    <reaction evidence="8">
        <text>[GlcNAc-(1-&gt;4)-Mur2Ac(oyl-L-Ala-gamma-D-Glu-L-Lys-D-Ala-D-Ala)](n)-di-trans,octa-cis-undecaprenyl diphosphate + beta-D-GlcNAc-(1-&gt;4)-Mur2Ac(oyl-L-Ala-gamma-D-Glu-L-Lys-D-Ala-D-Ala)-di-trans,octa-cis-undecaprenyl diphosphate = [GlcNAc-(1-&gt;4)-Mur2Ac(oyl-L-Ala-gamma-D-Glu-L-Lys-D-Ala-D-Ala)](n+1)-di-trans,octa-cis-undecaprenyl diphosphate + di-trans,octa-cis-undecaprenyl diphosphate + H(+)</text>
        <dbReference type="Rhea" id="RHEA:23708"/>
        <dbReference type="Rhea" id="RHEA-COMP:9602"/>
        <dbReference type="Rhea" id="RHEA-COMP:9603"/>
        <dbReference type="ChEBI" id="CHEBI:15378"/>
        <dbReference type="ChEBI" id="CHEBI:58405"/>
        <dbReference type="ChEBI" id="CHEBI:60033"/>
        <dbReference type="ChEBI" id="CHEBI:78435"/>
        <dbReference type="EC" id="2.4.99.28"/>
    </reaction>
</comment>
<dbReference type="STRING" id="1122192.SAMN02745673_03417"/>
<keyword evidence="5" id="KW-0378">Hydrolase</keyword>
<dbReference type="GO" id="GO:0006508">
    <property type="term" value="P:proteolysis"/>
    <property type="evidence" value="ECO:0007669"/>
    <property type="project" value="UniProtKB-KW"/>
</dbReference>
<dbReference type="Pfam" id="PF00905">
    <property type="entry name" value="Transpeptidase"/>
    <property type="match status" value="1"/>
</dbReference>
<dbReference type="GO" id="GO:0009252">
    <property type="term" value="P:peptidoglycan biosynthetic process"/>
    <property type="evidence" value="ECO:0007669"/>
    <property type="project" value="TreeGrafter"/>
</dbReference>
<feature type="region of interest" description="Disordered" evidence="9">
    <location>
        <begin position="1"/>
        <end position="143"/>
    </location>
</feature>
<proteinExistence type="predicted"/>
<feature type="compositionally biased region" description="Polar residues" evidence="9">
    <location>
        <begin position="1063"/>
        <end position="1080"/>
    </location>
</feature>
<keyword evidence="3" id="KW-0328">Glycosyltransferase</keyword>
<feature type="compositionally biased region" description="Gly residues" evidence="9">
    <location>
        <begin position="294"/>
        <end position="303"/>
    </location>
</feature>
<evidence type="ECO:0000256" key="3">
    <source>
        <dbReference type="ARBA" id="ARBA00022676"/>
    </source>
</evidence>
<dbReference type="Gene3D" id="1.10.3810.10">
    <property type="entry name" value="Biosynthetic peptidoglycan transglycosylase-like"/>
    <property type="match status" value="1"/>
</dbReference>
<feature type="domain" description="Penicillin-binding protein transpeptidase" evidence="11">
    <location>
        <begin position="775"/>
        <end position="1005"/>
    </location>
</feature>
<feature type="compositionally biased region" description="Basic and acidic residues" evidence="9">
    <location>
        <begin position="1"/>
        <end position="23"/>
    </location>
</feature>
<keyword evidence="1 13" id="KW-0121">Carboxypeptidase</keyword>
<gene>
    <name evidence="13" type="ORF">SAMN02745673_03417</name>
</gene>
<accession>A0A1T4SET3</accession>
<dbReference type="GO" id="GO:0008955">
    <property type="term" value="F:peptidoglycan glycosyltransferase activity"/>
    <property type="evidence" value="ECO:0007669"/>
    <property type="project" value="UniProtKB-EC"/>
</dbReference>
<dbReference type="InterPro" id="IPR001460">
    <property type="entry name" value="PCN-bd_Tpept"/>
</dbReference>